<proteinExistence type="inferred from homology"/>
<evidence type="ECO:0000256" key="1">
    <source>
        <dbReference type="HAMAP-Rule" id="MF_00095"/>
    </source>
</evidence>
<dbReference type="Proteomes" id="UP000617979">
    <property type="component" value="Unassembled WGS sequence"/>
</dbReference>
<sequence length="248" mass="28250">MAIRDDCLVLTPEIVTEVSRLSVPLQGAPVPAVFVDRPNRFQAVVEIEGCRETVHVPNTGRMDEMLFPGTPVMLEKSDNPRRKHPYSLKFVNKNNHWICIHSALANRVFEDAFYEGKVDWVRGPLQREVSFGNSRMDFSIGEDPPTLVEVKCVTYEEDGIAMFPDAPTLRGQKHVEELIAALEEGYRTAVVFIAFMDFVHRFTPHRRIDPSLAEKLRKARDHGVLIKAYACSISFREISLERELSVQL</sequence>
<dbReference type="Gene3D" id="3.40.1350.60">
    <property type="match status" value="1"/>
</dbReference>
<evidence type="ECO:0000313" key="5">
    <source>
        <dbReference type="Proteomes" id="UP000617979"/>
    </source>
</evidence>
<name>A0ABQ1GI78_9BACL</name>
<protein>
    <recommendedName>
        <fullName evidence="1">Sugar fermentation stimulation protein homolog</fullName>
    </recommendedName>
</protein>
<dbReference type="InterPro" id="IPR040452">
    <property type="entry name" value="SfsA_C"/>
</dbReference>
<dbReference type="Pfam" id="PF17746">
    <property type="entry name" value="SfsA_N"/>
    <property type="match status" value="1"/>
</dbReference>
<dbReference type="PANTHER" id="PTHR30545:SF2">
    <property type="entry name" value="SUGAR FERMENTATION STIMULATION PROTEIN A"/>
    <property type="match status" value="1"/>
</dbReference>
<reference evidence="5" key="1">
    <citation type="journal article" date="2019" name="Int. J. Syst. Evol. Microbiol.">
        <title>The Global Catalogue of Microorganisms (GCM) 10K type strain sequencing project: providing services to taxonomists for standard genome sequencing and annotation.</title>
        <authorList>
            <consortium name="The Broad Institute Genomics Platform"/>
            <consortium name="The Broad Institute Genome Sequencing Center for Infectious Disease"/>
            <person name="Wu L."/>
            <person name="Ma J."/>
        </authorList>
    </citation>
    <scope>NUCLEOTIDE SEQUENCE [LARGE SCALE GENOMIC DNA]</scope>
    <source>
        <strain evidence="5">CGMCC 1.12404</strain>
    </source>
</reference>
<comment type="caution">
    <text evidence="4">The sequence shown here is derived from an EMBL/GenBank/DDBJ whole genome shotgun (WGS) entry which is preliminary data.</text>
</comment>
<feature type="domain" description="SfsA N-terminal OB" evidence="3">
    <location>
        <begin position="35"/>
        <end position="100"/>
    </location>
</feature>
<dbReference type="EMBL" id="BMEX01000004">
    <property type="protein sequence ID" value="GGA44137.1"/>
    <property type="molecule type" value="Genomic_DNA"/>
</dbReference>
<comment type="similarity">
    <text evidence="1">Belongs to the SfsA family.</text>
</comment>
<dbReference type="Gene3D" id="2.40.50.580">
    <property type="match status" value="1"/>
</dbReference>
<organism evidence="4 5">
    <name type="scientific">Kroppenstedtia guangzhouensis</name>
    <dbReference type="NCBI Taxonomy" id="1274356"/>
    <lineage>
        <taxon>Bacteria</taxon>
        <taxon>Bacillati</taxon>
        <taxon>Bacillota</taxon>
        <taxon>Bacilli</taxon>
        <taxon>Bacillales</taxon>
        <taxon>Thermoactinomycetaceae</taxon>
        <taxon>Kroppenstedtia</taxon>
    </lineage>
</organism>
<accession>A0ABQ1GI78</accession>
<keyword evidence="5" id="KW-1185">Reference proteome</keyword>
<dbReference type="CDD" id="cd22359">
    <property type="entry name" value="SfsA-like_bacterial"/>
    <property type="match status" value="1"/>
</dbReference>
<evidence type="ECO:0000259" key="2">
    <source>
        <dbReference type="Pfam" id="PF03749"/>
    </source>
</evidence>
<dbReference type="InterPro" id="IPR005224">
    <property type="entry name" value="SfsA"/>
</dbReference>
<dbReference type="InterPro" id="IPR041465">
    <property type="entry name" value="SfsA_N"/>
</dbReference>
<evidence type="ECO:0000313" key="4">
    <source>
        <dbReference type="EMBL" id="GGA44137.1"/>
    </source>
</evidence>
<dbReference type="PANTHER" id="PTHR30545">
    <property type="entry name" value="SUGAR FERMENTATION STIMULATION PROTEIN A"/>
    <property type="match status" value="1"/>
</dbReference>
<feature type="domain" description="Sugar fermentation stimulation protein C-terminal" evidence="2">
    <location>
        <begin position="104"/>
        <end position="234"/>
    </location>
</feature>
<evidence type="ECO:0000259" key="3">
    <source>
        <dbReference type="Pfam" id="PF17746"/>
    </source>
</evidence>
<dbReference type="HAMAP" id="MF_00095">
    <property type="entry name" value="SfsA"/>
    <property type="match status" value="1"/>
</dbReference>
<gene>
    <name evidence="1 4" type="primary">sfsA</name>
    <name evidence="4" type="ORF">GCM10007416_16610</name>
</gene>
<dbReference type="Pfam" id="PF03749">
    <property type="entry name" value="SfsA"/>
    <property type="match status" value="1"/>
</dbReference>
<dbReference type="NCBIfam" id="TIGR00230">
    <property type="entry name" value="sfsA"/>
    <property type="match status" value="1"/>
</dbReference>